<dbReference type="AlphaFoldDB" id="N4U2A5"/>
<dbReference type="STRING" id="1229664.N4U2A5"/>
<dbReference type="GO" id="GO:0003676">
    <property type="term" value="F:nucleic acid binding"/>
    <property type="evidence" value="ECO:0007669"/>
    <property type="project" value="InterPro"/>
</dbReference>
<evidence type="ECO:0000259" key="1">
    <source>
        <dbReference type="Pfam" id="PF03184"/>
    </source>
</evidence>
<dbReference type="Pfam" id="PF03184">
    <property type="entry name" value="DDE_1"/>
    <property type="match status" value="1"/>
</dbReference>
<dbReference type="OMA" id="NGHESHH"/>
<evidence type="ECO:0000313" key="3">
    <source>
        <dbReference type="Proteomes" id="UP000016928"/>
    </source>
</evidence>
<feature type="domain" description="DDE-1" evidence="1">
    <location>
        <begin position="1"/>
        <end position="73"/>
    </location>
</feature>
<sequence length="77" mass="9359">LKHFNRCINTRSVSYYRLLILNGHESHHSLDFKKYYQANKIITLYMPPYLSHLLQPLDVRCFSLLKKAYRQEIKYLI</sequence>
<accession>N4U2A5</accession>
<dbReference type="EMBL" id="KB730531">
    <property type="protein sequence ID" value="ENH64065.1"/>
    <property type="molecule type" value="Genomic_DNA"/>
</dbReference>
<reference evidence="3" key="2">
    <citation type="journal article" date="2014" name="PLoS ONE">
        <title>Genome and Transcriptome Analysis of the Fungal Pathogen Fusarium oxysporum f. sp. cubense Causing Banana Vascular Wilt Disease.</title>
        <authorList>
            <person name="Guo L."/>
            <person name="Han L."/>
            <person name="Yang L."/>
            <person name="Zeng H."/>
            <person name="Fan D."/>
            <person name="Zhu Y."/>
            <person name="Feng Y."/>
            <person name="Wang G."/>
            <person name="Peng C."/>
            <person name="Jiang X."/>
            <person name="Zhou D."/>
            <person name="Ni P."/>
            <person name="Liang C."/>
            <person name="Liu L."/>
            <person name="Wang J."/>
            <person name="Mao C."/>
            <person name="Fang X."/>
            <person name="Peng M."/>
            <person name="Huang J."/>
        </authorList>
    </citation>
    <scope>NUCLEOTIDE SEQUENCE [LARGE SCALE GENOMIC DNA]</scope>
    <source>
        <strain evidence="3">race 1</strain>
    </source>
</reference>
<dbReference type="InterPro" id="IPR004875">
    <property type="entry name" value="DDE_SF_endonuclease_dom"/>
</dbReference>
<reference evidence="3" key="1">
    <citation type="submission" date="2012-09" db="EMBL/GenBank/DDBJ databases">
        <title>Genome sequencing and comparative transcriptomics of race 1 and race 4 of banana pathogen: Fusarium oxysporum f. sp. cubense.</title>
        <authorList>
            <person name="Fang X."/>
            <person name="Huang J."/>
        </authorList>
    </citation>
    <scope>NUCLEOTIDE SEQUENCE [LARGE SCALE GENOMIC DNA]</scope>
    <source>
        <strain evidence="3">race 1</strain>
    </source>
</reference>
<proteinExistence type="predicted"/>
<feature type="non-terminal residue" evidence="2">
    <location>
        <position position="1"/>
    </location>
</feature>
<evidence type="ECO:0000313" key="2">
    <source>
        <dbReference type="EMBL" id="ENH64065.1"/>
    </source>
</evidence>
<gene>
    <name evidence="2" type="ORF">FOC1_g10004332</name>
</gene>
<organism evidence="2 3">
    <name type="scientific">Fusarium oxysporum f. sp. cubense (strain race 1)</name>
    <name type="common">Panama disease fungus</name>
    <dbReference type="NCBI Taxonomy" id="1229664"/>
    <lineage>
        <taxon>Eukaryota</taxon>
        <taxon>Fungi</taxon>
        <taxon>Dikarya</taxon>
        <taxon>Ascomycota</taxon>
        <taxon>Pezizomycotina</taxon>
        <taxon>Sordariomycetes</taxon>
        <taxon>Hypocreomycetidae</taxon>
        <taxon>Hypocreales</taxon>
        <taxon>Nectriaceae</taxon>
        <taxon>Fusarium</taxon>
        <taxon>Fusarium oxysporum species complex</taxon>
    </lineage>
</organism>
<dbReference type="VEuPathDB" id="FungiDB:FOC1_g10004332"/>
<name>N4U2A5_FUSC1</name>
<protein>
    <recommendedName>
        <fullName evidence="1">DDE-1 domain-containing protein</fullName>
    </recommendedName>
</protein>
<dbReference type="OrthoDB" id="5422709at2759"/>
<dbReference type="HOGENOM" id="CLU_013929_19_1_1"/>
<dbReference type="Proteomes" id="UP000016928">
    <property type="component" value="Unassembled WGS sequence"/>
</dbReference>